<evidence type="ECO:0000313" key="8">
    <source>
        <dbReference type="EMBL" id="ANB50758.1"/>
    </source>
</evidence>
<evidence type="ECO:0000259" key="6">
    <source>
        <dbReference type="PROSITE" id="PS51192"/>
    </source>
</evidence>
<dbReference type="Proteomes" id="UP000241365">
    <property type="component" value="Segment"/>
</dbReference>
<feature type="domain" description="Helicase C-terminal" evidence="7">
    <location>
        <begin position="256"/>
        <end position="439"/>
    </location>
</feature>
<evidence type="ECO:0000259" key="7">
    <source>
        <dbReference type="PROSITE" id="PS51194"/>
    </source>
</evidence>
<keyword evidence="5" id="KW-0067">ATP-binding</keyword>
<dbReference type="RefSeq" id="YP_010776509.1">
    <property type="nucleotide sequence ID" value="NC_075034.1"/>
</dbReference>
<dbReference type="InterPro" id="IPR011545">
    <property type="entry name" value="DEAD/DEAH_box_helicase_dom"/>
</dbReference>
<dbReference type="Gene3D" id="3.40.50.300">
    <property type="entry name" value="P-loop containing nucleotide triphosphate hydrolases"/>
    <property type="match status" value="2"/>
</dbReference>
<evidence type="ECO:0000256" key="1">
    <source>
        <dbReference type="ARBA" id="ARBA00008792"/>
    </source>
</evidence>
<dbReference type="InterPro" id="IPR027417">
    <property type="entry name" value="P-loop_NTPase"/>
</dbReference>
<reference evidence="8 9" key="1">
    <citation type="journal article" date="2016" name="Genome Announc.">
        <title>Complete Genome Sequence of a New Megavirus Family Member Isolated from an Inland Water Lake for the First Time in India.</title>
        <authorList>
            <person name="Chatterjee A."/>
            <person name="Ali F."/>
            <person name="Bange D."/>
            <person name="Kondabagil K."/>
        </authorList>
    </citation>
    <scope>NUCLEOTIDE SEQUENCE [LARGE SCALE GENOMIC DNA]</scope>
    <source>
        <strain evidence="8">1</strain>
    </source>
</reference>
<proteinExistence type="inferred from homology"/>
<evidence type="ECO:0008006" key="10">
    <source>
        <dbReference type="Google" id="ProtNLM"/>
    </source>
</evidence>
<dbReference type="SUPFAM" id="SSF52540">
    <property type="entry name" value="P-loop containing nucleoside triphosphate hydrolases"/>
    <property type="match status" value="1"/>
</dbReference>
<accession>A0A167RJH7</accession>
<dbReference type="SMART" id="SM00487">
    <property type="entry name" value="DEXDc"/>
    <property type="match status" value="1"/>
</dbReference>
<dbReference type="GO" id="GO:0016787">
    <property type="term" value="F:hydrolase activity"/>
    <property type="evidence" value="ECO:0007669"/>
    <property type="project" value="UniProtKB-KW"/>
</dbReference>
<dbReference type="PROSITE" id="PS51194">
    <property type="entry name" value="HELICASE_CTER"/>
    <property type="match status" value="1"/>
</dbReference>
<evidence type="ECO:0000256" key="3">
    <source>
        <dbReference type="ARBA" id="ARBA00022801"/>
    </source>
</evidence>
<evidence type="ECO:0000256" key="2">
    <source>
        <dbReference type="ARBA" id="ARBA00022741"/>
    </source>
</evidence>
<organism evidence="8 9">
    <name type="scientific">Powai lake megavirus</name>
    <dbReference type="NCBI Taxonomy" id="1842663"/>
    <lineage>
        <taxon>Viruses</taxon>
        <taxon>Varidnaviria</taxon>
        <taxon>Bamfordvirae</taxon>
        <taxon>Nucleocytoviricota</taxon>
        <taxon>Megaviricetes</taxon>
        <taxon>Imitervirales</taxon>
        <taxon>Mimiviridae</taxon>
        <taxon>Megamimivirinae</taxon>
        <taxon>Megavirus</taxon>
        <taxon>Megavirus powaiense</taxon>
    </lineage>
</organism>
<protein>
    <recommendedName>
        <fullName evidence="10">ATP-dependent RNA helicase</fullName>
    </recommendedName>
</protein>
<sequence length="697" mass="79871">MSQVNEKDKSDTKLGFNDKIGILDPKGLKSNPLSDEAYSDNYKKLGKVWSSFAAFDKAENILESINKNQLIFIISEPGTGKTVLLPKLALHYNNYSGRIAITLPKRIVALSAATFSAKTLDVSLGSAVGYVYKGSDKKMLNDNNKLVYMTDGYLVMEFVKDPTLSKYNVIIIDEAHERSVRIDLLMLFLKNILLSGKRPDLKVIIMSATINGKKYQQYFSGISSEIINLTGQPNHEITVHYLDKPSESYMHDGLELIENLIHQNLRKDMLFFITTSKEALQLCRSIRPNYPRVYCIEVYSDMEKSLRIYAETRDKYLELGNYDQKLVMATNVAESSLTIDGLTYVIDSGYELQNKFDPDVYGQVLEKKLITKAQAIQRRGRVGRTEPGICYHLMTKKQFNELEEYPTPNILKEDITMDIVKIMQISDSKTIQEAQKMLGQLMDPPNEPNIQVAIDLFNMYNVVDANGKLTKTGSIMTQFSSFSISQIMFLVYAFELRCAREAAIIVAMTEELNGKIMNLFHKADTICESNCERQSAKLWMDKIIQKRGDHLTYLKIFQEFKSITDQKSWVRKYGIRLDILNKADRNSNQYFYKLLNFYRNPQSNQNVESDITEASRITMSTTDINKNIIKALVQSHEHLTAIKLQPVFSKKEIKGKISQDSVVRQKYNKKDLANKKFIYDELTSINGKWEFKVITMI</sequence>
<dbReference type="GO" id="GO:0003723">
    <property type="term" value="F:RNA binding"/>
    <property type="evidence" value="ECO:0007669"/>
    <property type="project" value="TreeGrafter"/>
</dbReference>
<evidence type="ECO:0000313" key="9">
    <source>
        <dbReference type="Proteomes" id="UP000241365"/>
    </source>
</evidence>
<dbReference type="PROSITE" id="PS51192">
    <property type="entry name" value="HELICASE_ATP_BIND_1"/>
    <property type="match status" value="1"/>
</dbReference>
<dbReference type="Gene3D" id="1.20.120.1080">
    <property type="match status" value="1"/>
</dbReference>
<dbReference type="CDD" id="cd18791">
    <property type="entry name" value="SF2_C_RHA"/>
    <property type="match status" value="1"/>
</dbReference>
<comment type="similarity">
    <text evidence="1">Belongs to the DEAD box helicase family. DEAH subfamily.</text>
</comment>
<keyword evidence="2" id="KW-0547">Nucleotide-binding</keyword>
<keyword evidence="4" id="KW-0347">Helicase</keyword>
<dbReference type="PANTHER" id="PTHR18934">
    <property type="entry name" value="ATP-DEPENDENT RNA HELICASE"/>
    <property type="match status" value="1"/>
</dbReference>
<dbReference type="EMBL" id="KU877344">
    <property type="protein sequence ID" value="ANB50758.1"/>
    <property type="molecule type" value="Genomic_DNA"/>
</dbReference>
<dbReference type="CDD" id="cd17917">
    <property type="entry name" value="DEXHc_RHA-like"/>
    <property type="match status" value="1"/>
</dbReference>
<dbReference type="Pfam" id="PF00270">
    <property type="entry name" value="DEAD"/>
    <property type="match status" value="1"/>
</dbReference>
<dbReference type="Pfam" id="PF00271">
    <property type="entry name" value="Helicase_C"/>
    <property type="match status" value="1"/>
</dbReference>
<dbReference type="InterPro" id="IPR014001">
    <property type="entry name" value="Helicase_ATP-bd"/>
</dbReference>
<dbReference type="GO" id="GO:0004386">
    <property type="term" value="F:helicase activity"/>
    <property type="evidence" value="ECO:0007669"/>
    <property type="project" value="UniProtKB-KW"/>
</dbReference>
<dbReference type="GO" id="GO:0005524">
    <property type="term" value="F:ATP binding"/>
    <property type="evidence" value="ECO:0007669"/>
    <property type="project" value="UniProtKB-KW"/>
</dbReference>
<keyword evidence="9" id="KW-1185">Reference proteome</keyword>
<evidence type="ECO:0000256" key="5">
    <source>
        <dbReference type="ARBA" id="ARBA00022840"/>
    </source>
</evidence>
<dbReference type="GeneID" id="80513120"/>
<keyword evidence="3" id="KW-0378">Hydrolase</keyword>
<name>A0A167RJH7_9VIRU</name>
<evidence type="ECO:0000256" key="4">
    <source>
        <dbReference type="ARBA" id="ARBA00022806"/>
    </source>
</evidence>
<feature type="domain" description="Helicase ATP-binding" evidence="6">
    <location>
        <begin position="62"/>
        <end position="228"/>
    </location>
</feature>
<dbReference type="PANTHER" id="PTHR18934:SF99">
    <property type="entry name" value="ATP-DEPENDENT RNA HELICASE DHX37-RELATED"/>
    <property type="match status" value="1"/>
</dbReference>
<dbReference type="SMART" id="SM00490">
    <property type="entry name" value="HELICc"/>
    <property type="match status" value="1"/>
</dbReference>
<dbReference type="KEGG" id="vg:80513120"/>
<dbReference type="InterPro" id="IPR001650">
    <property type="entry name" value="Helicase_C-like"/>
</dbReference>